<dbReference type="EMBL" id="DXEL01000027">
    <property type="protein sequence ID" value="HIX74033.1"/>
    <property type="molecule type" value="Genomic_DNA"/>
</dbReference>
<dbReference type="InterPro" id="IPR039498">
    <property type="entry name" value="NTP_transf_5"/>
</dbReference>
<gene>
    <name evidence="1" type="ORF">H9977_03200</name>
</gene>
<evidence type="ECO:0000313" key="2">
    <source>
        <dbReference type="Proteomes" id="UP000886740"/>
    </source>
</evidence>
<evidence type="ECO:0000313" key="1">
    <source>
        <dbReference type="EMBL" id="HIX74033.1"/>
    </source>
</evidence>
<dbReference type="Pfam" id="PF14907">
    <property type="entry name" value="NTP_transf_5"/>
    <property type="match status" value="1"/>
</dbReference>
<protein>
    <submittedName>
        <fullName evidence="1">Nucleotidyltransferase family protein</fullName>
    </submittedName>
</protein>
<dbReference type="Proteomes" id="UP000886740">
    <property type="component" value="Unassembled WGS sequence"/>
</dbReference>
<accession>A0A9D1X6W7</accession>
<dbReference type="Gene3D" id="3.30.460.40">
    <property type="match status" value="1"/>
</dbReference>
<organism evidence="1 2">
    <name type="scientific">Candidatus Parabacteroides intestinipullorum</name>
    <dbReference type="NCBI Taxonomy" id="2838723"/>
    <lineage>
        <taxon>Bacteria</taxon>
        <taxon>Pseudomonadati</taxon>
        <taxon>Bacteroidota</taxon>
        <taxon>Bacteroidia</taxon>
        <taxon>Bacteroidales</taxon>
        <taxon>Tannerellaceae</taxon>
        <taxon>Parabacteroides</taxon>
    </lineage>
</organism>
<name>A0A9D1X6W7_9BACT</name>
<comment type="caution">
    <text evidence="1">The sequence shown here is derived from an EMBL/GenBank/DDBJ whole genome shotgun (WGS) entry which is preliminary data.</text>
</comment>
<proteinExistence type="predicted"/>
<dbReference type="AlphaFoldDB" id="A0A9D1X6W7"/>
<reference evidence="1" key="2">
    <citation type="submission" date="2021-04" db="EMBL/GenBank/DDBJ databases">
        <authorList>
            <person name="Gilroy R."/>
        </authorList>
    </citation>
    <scope>NUCLEOTIDE SEQUENCE</scope>
    <source>
        <strain evidence="1">ChiGjej6B6-14162</strain>
    </source>
</reference>
<reference evidence="1" key="1">
    <citation type="journal article" date="2021" name="PeerJ">
        <title>Extensive microbial diversity within the chicken gut microbiome revealed by metagenomics and culture.</title>
        <authorList>
            <person name="Gilroy R."/>
            <person name="Ravi A."/>
            <person name="Getino M."/>
            <person name="Pursley I."/>
            <person name="Horton D.L."/>
            <person name="Alikhan N.F."/>
            <person name="Baker D."/>
            <person name="Gharbi K."/>
            <person name="Hall N."/>
            <person name="Watson M."/>
            <person name="Adriaenssens E.M."/>
            <person name="Foster-Nyarko E."/>
            <person name="Jarju S."/>
            <person name="Secka A."/>
            <person name="Antonio M."/>
            <person name="Oren A."/>
            <person name="Chaudhuri R.R."/>
            <person name="La Ragione R."/>
            <person name="Hildebrand F."/>
            <person name="Pallen M.J."/>
        </authorList>
    </citation>
    <scope>NUCLEOTIDE SEQUENCE</scope>
    <source>
        <strain evidence="1">ChiGjej6B6-14162</strain>
    </source>
</reference>
<sequence>MNLERERFLALLRAGLWNKPTDLPSSDKPIHWANIMSMATRQTVIGLVANAIAQLPEAEKPDQQRIAQLQALLVRNHQAHQRLNRQLVETVSLLRENGLSPILLKGQGIAQLYSNPFLRQCGDIDLYIGLEDFEKARELIEQHYGKDPKNHESVKHYHAHYQGLSIELHRIAERLANPIYNNRFQAWTRHYLHEAQPTCIQINGSQIEIPHPQFNVLYIFHHAWHHFISSGIGLRQLCDWSLSLHSYRNTIDQEQLHADLKAFGLIRPWQLFAYIAVERLGLPKEECPLYTNRYVQQAEKALDMIFYSGNFGHYDPTRQGRPTSYLGGKWFSLKWELGYWKRLAAVCPAEMAQKATSHLIIGSGQVIKDIFQRQVK</sequence>